<evidence type="ECO:0000259" key="5">
    <source>
        <dbReference type="Pfam" id="PF08241"/>
    </source>
</evidence>
<evidence type="ECO:0000256" key="1">
    <source>
        <dbReference type="ARBA" id="ARBA00008361"/>
    </source>
</evidence>
<sequence length="432" mass="50420">MSNSLNLIPGSGKEFRDKEYWDKFFKIRGSKAFEWYGEYENLCGLLHKYIKLNEHVLVVGCGNSRLSENMYDVGIKNIVNVDLSSIVIQQMSAKNKNRKEMQFIKMDILSMEFDDAKFDAVVDKGTLDALMSDYSEKVDQDVDKMFNEIDRVLRVGGRYMCISLAQDHILNKLLESFKEKGWFIRIHRINEQDLDFYLPVFVFVFTKMKIKLTNLMLELQLDFNNEKFQRVNSIEEARNRIKEYQHYGLTKFYISNKTIDISDEVFVYLYDEKNQRYPRYTIYIVDLPGNVNKTKLNGIFAVFVVPIGKEIEWLFATKLGREELTSQAKYQRLAIVHLNRDHQYQSLDAIISELSPKVMDLAPKGIPSSYKIPLLSMGPDVDVRDLKFKNNSQISGEFFVEDVTPSDSVEPTRRLVFQNITPLIQTEIILKE</sequence>
<dbReference type="SUPFAM" id="SSF53335">
    <property type="entry name" value="S-adenosyl-L-methionine-dependent methyltransferases"/>
    <property type="match status" value="1"/>
</dbReference>
<evidence type="ECO:0000256" key="2">
    <source>
        <dbReference type="ARBA" id="ARBA00022603"/>
    </source>
</evidence>
<keyword evidence="7" id="KW-1185">Reference proteome</keyword>
<comment type="similarity">
    <text evidence="1">Belongs to the methyltransferase superfamily.</text>
</comment>
<keyword evidence="4" id="KW-0511">Multifunctional enzyme</keyword>
<dbReference type="PANTHER" id="PTHR12176:SF78">
    <property type="entry name" value="EEF1A LYSINE AND N-TERMINAL METHYLTRANSFERASE"/>
    <property type="match status" value="1"/>
</dbReference>
<dbReference type="GO" id="GO:0008757">
    <property type="term" value="F:S-adenosylmethionine-dependent methyltransferase activity"/>
    <property type="evidence" value="ECO:0007669"/>
    <property type="project" value="InterPro"/>
</dbReference>
<keyword evidence="3 6" id="KW-0808">Transferase</keyword>
<dbReference type="GO" id="GO:0032259">
    <property type="term" value="P:methylation"/>
    <property type="evidence" value="ECO:0007669"/>
    <property type="project" value="UniProtKB-KW"/>
</dbReference>
<dbReference type="OrthoDB" id="411785at2759"/>
<comment type="caution">
    <text evidence="6">The sequence shown here is derived from an EMBL/GenBank/DDBJ whole genome shotgun (WGS) entry which is preliminary data.</text>
</comment>
<dbReference type="InterPro" id="IPR013216">
    <property type="entry name" value="Methyltransf_11"/>
</dbReference>
<gene>
    <name evidence="6" type="ORF">BpHYR1_021435</name>
</gene>
<proteinExistence type="inferred from homology"/>
<name>A0A3M7Q917_BRAPC</name>
<keyword evidence="2 6" id="KW-0489">Methyltransferase</keyword>
<dbReference type="InterPro" id="IPR051419">
    <property type="entry name" value="Lys/N-term_MeTrsfase_sf"/>
</dbReference>
<dbReference type="STRING" id="10195.A0A3M7Q917"/>
<dbReference type="FunFam" id="3.40.50.150:FF:000110">
    <property type="entry name" value="methyltransferase-like protein 13 isoform X1"/>
    <property type="match status" value="1"/>
</dbReference>
<dbReference type="PANTHER" id="PTHR12176">
    <property type="entry name" value="SAM-DEPENDENT METHYLTRANSFERASE SUPERFAMILY PROTEIN"/>
    <property type="match status" value="1"/>
</dbReference>
<dbReference type="Proteomes" id="UP000276133">
    <property type="component" value="Unassembled WGS sequence"/>
</dbReference>
<dbReference type="CDD" id="cd02440">
    <property type="entry name" value="AdoMet_MTases"/>
    <property type="match status" value="1"/>
</dbReference>
<protein>
    <submittedName>
        <fullName evidence="6">Methyltransferase 13</fullName>
    </submittedName>
</protein>
<accession>A0A3M7Q917</accession>
<feature type="domain" description="Methyltransferase type 11" evidence="5">
    <location>
        <begin position="57"/>
        <end position="160"/>
    </location>
</feature>
<evidence type="ECO:0000313" key="7">
    <source>
        <dbReference type="Proteomes" id="UP000276133"/>
    </source>
</evidence>
<dbReference type="AlphaFoldDB" id="A0A3M7Q917"/>
<evidence type="ECO:0000313" key="6">
    <source>
        <dbReference type="EMBL" id="RNA07448.1"/>
    </source>
</evidence>
<dbReference type="EMBL" id="REGN01007036">
    <property type="protein sequence ID" value="RNA07448.1"/>
    <property type="molecule type" value="Genomic_DNA"/>
</dbReference>
<feature type="non-terminal residue" evidence="6">
    <location>
        <position position="432"/>
    </location>
</feature>
<organism evidence="6 7">
    <name type="scientific">Brachionus plicatilis</name>
    <name type="common">Marine rotifer</name>
    <name type="synonym">Brachionus muelleri</name>
    <dbReference type="NCBI Taxonomy" id="10195"/>
    <lineage>
        <taxon>Eukaryota</taxon>
        <taxon>Metazoa</taxon>
        <taxon>Spiralia</taxon>
        <taxon>Gnathifera</taxon>
        <taxon>Rotifera</taxon>
        <taxon>Eurotatoria</taxon>
        <taxon>Monogononta</taxon>
        <taxon>Pseudotrocha</taxon>
        <taxon>Ploima</taxon>
        <taxon>Brachionidae</taxon>
        <taxon>Brachionus</taxon>
    </lineage>
</organism>
<evidence type="ECO:0000256" key="3">
    <source>
        <dbReference type="ARBA" id="ARBA00022679"/>
    </source>
</evidence>
<evidence type="ECO:0000256" key="4">
    <source>
        <dbReference type="ARBA" id="ARBA00023268"/>
    </source>
</evidence>
<dbReference type="Pfam" id="PF08241">
    <property type="entry name" value="Methyltransf_11"/>
    <property type="match status" value="1"/>
</dbReference>
<dbReference type="Gene3D" id="3.40.50.150">
    <property type="entry name" value="Vaccinia Virus protein VP39"/>
    <property type="match status" value="1"/>
</dbReference>
<dbReference type="InterPro" id="IPR029063">
    <property type="entry name" value="SAM-dependent_MTases_sf"/>
</dbReference>
<reference evidence="6 7" key="1">
    <citation type="journal article" date="2018" name="Sci. Rep.">
        <title>Genomic signatures of local adaptation to the degree of environmental predictability in rotifers.</title>
        <authorList>
            <person name="Franch-Gras L."/>
            <person name="Hahn C."/>
            <person name="Garcia-Roger E.M."/>
            <person name="Carmona M.J."/>
            <person name="Serra M."/>
            <person name="Gomez A."/>
        </authorList>
    </citation>
    <scope>NUCLEOTIDE SEQUENCE [LARGE SCALE GENOMIC DNA]</scope>
    <source>
        <strain evidence="6">HYR1</strain>
    </source>
</reference>